<dbReference type="GO" id="GO:0004721">
    <property type="term" value="F:phosphoprotein phosphatase activity"/>
    <property type="evidence" value="ECO:0007669"/>
    <property type="project" value="InterPro"/>
</dbReference>
<protein>
    <submittedName>
        <fullName evidence="1">Tyrosine phosphatase family protein</fullName>
    </submittedName>
</protein>
<dbReference type="Pfam" id="PF13350">
    <property type="entry name" value="Y_phosphatase3"/>
    <property type="match status" value="1"/>
</dbReference>
<dbReference type="Gene3D" id="3.90.190.10">
    <property type="entry name" value="Protein tyrosine phosphatase superfamily"/>
    <property type="match status" value="1"/>
</dbReference>
<dbReference type="InterPro" id="IPR026893">
    <property type="entry name" value="Tyr/Ser_Pase_IphP-type"/>
</dbReference>
<dbReference type="EMBL" id="BK015691">
    <property type="protein sequence ID" value="DAE20241.1"/>
    <property type="molecule type" value="Genomic_DNA"/>
</dbReference>
<accession>A0A8S5QN55</accession>
<reference evidence="1" key="1">
    <citation type="journal article" date="2021" name="Proc. Natl. Acad. Sci. U.S.A.">
        <title>A Catalog of Tens of Thousands of Viruses from Human Metagenomes Reveals Hidden Associations with Chronic Diseases.</title>
        <authorList>
            <person name="Tisza M.J."/>
            <person name="Buck C.B."/>
        </authorList>
    </citation>
    <scope>NUCLEOTIDE SEQUENCE</scope>
    <source>
        <strain evidence="1">CtQad106</strain>
    </source>
</reference>
<organism evidence="1">
    <name type="scientific">Ackermannviridae sp. ctQad106</name>
    <dbReference type="NCBI Taxonomy" id="2826820"/>
    <lineage>
        <taxon>Viruses</taxon>
        <taxon>Duplodnaviria</taxon>
        <taxon>Heunggongvirae</taxon>
        <taxon>Uroviricota</taxon>
        <taxon>Caudoviricetes</taxon>
        <taxon>Pantevenvirales</taxon>
        <taxon>Ackermannviridae</taxon>
    </lineage>
</organism>
<proteinExistence type="predicted"/>
<dbReference type="InterPro" id="IPR016130">
    <property type="entry name" value="Tyr_Pase_AS"/>
</dbReference>
<sequence length="608" mass="63548">MADAVRALSGSEAVEWHQCPEAVRNYLANVTYDPSDYSTSQIANYAPATAVVNNYKPIGQTAGGVTHYNDVPNVLTPFASGGKAGTLKPLDTLRWVRTRESLAEAWNVRDLGGWACDGGAVKYGLLIRGGRISAADRAVLVGQCGIQHEIDLRGKDGRDPSDGDVATESPLGGDVWFTIADKAASYALTPVATWQLYLRCVIDAVTHREPVYFHCTAGADRTGTLACILEGLLGMSQSDIDKDYELTCFYSGTGTDALARRRNESDWKGLINAVNAVSGDSFREKCVHFAVGTCGMSMADINAYRAAMTNGTPETLHWYQTITKNLTGCTISNAASQVDYGEAYTATIAADSGKTITSVVVKMGGVDITATAYSAGNGAINIAKVTGAVTITASATVLSVTYTITRNLTNCASSNTANTIAEGAAYITTLSPTGTYKKLGTITVTMGGADISASAVSRNTITIASVTGDIVITCAAEITNIINTVGISADTRLSTSSGTNKAKAGWATIGANMDATSLIHLAAGDTLRIKGMSLPAATDGNSAAVEYSATATLISAGYIYNGHRWNNINFTSSGEIVTVTTTGEHNIRVSLICTDASAVIATINEPIT</sequence>
<dbReference type="PROSITE" id="PS00383">
    <property type="entry name" value="TYR_PHOSPHATASE_1"/>
    <property type="match status" value="1"/>
</dbReference>
<name>A0A8S5QN55_9CAUD</name>
<dbReference type="SUPFAM" id="SSF52799">
    <property type="entry name" value="(Phosphotyrosine protein) phosphatases II"/>
    <property type="match status" value="1"/>
</dbReference>
<dbReference type="InterPro" id="IPR029021">
    <property type="entry name" value="Prot-tyrosine_phosphatase-like"/>
</dbReference>
<evidence type="ECO:0000313" key="1">
    <source>
        <dbReference type="EMBL" id="DAE20241.1"/>
    </source>
</evidence>